<dbReference type="AlphaFoldDB" id="A0A9X0ADP8"/>
<evidence type="ECO:0000256" key="1">
    <source>
        <dbReference type="SAM" id="SignalP"/>
    </source>
</evidence>
<dbReference type="OrthoDB" id="3540979at2759"/>
<comment type="caution">
    <text evidence="2">The sequence shown here is derived from an EMBL/GenBank/DDBJ whole genome shotgun (WGS) entry which is preliminary data.</text>
</comment>
<feature type="chain" id="PRO_5040875099" description="Secreted protein" evidence="1">
    <location>
        <begin position="21"/>
        <end position="258"/>
    </location>
</feature>
<name>A0A9X0ADP8_9HELO</name>
<keyword evidence="1" id="KW-0732">Signal</keyword>
<dbReference type="Proteomes" id="UP001152300">
    <property type="component" value="Unassembled WGS sequence"/>
</dbReference>
<evidence type="ECO:0000313" key="2">
    <source>
        <dbReference type="EMBL" id="KAJ8060865.1"/>
    </source>
</evidence>
<reference evidence="2" key="1">
    <citation type="submission" date="2022-11" db="EMBL/GenBank/DDBJ databases">
        <title>Genome Resource of Sclerotinia nivalis Strain SnTB1, a Plant Pathogen Isolated from American Ginseng.</title>
        <authorList>
            <person name="Fan S."/>
        </authorList>
    </citation>
    <scope>NUCLEOTIDE SEQUENCE</scope>
    <source>
        <strain evidence="2">SnTB1</strain>
    </source>
</reference>
<organism evidence="2 3">
    <name type="scientific">Sclerotinia nivalis</name>
    <dbReference type="NCBI Taxonomy" id="352851"/>
    <lineage>
        <taxon>Eukaryota</taxon>
        <taxon>Fungi</taxon>
        <taxon>Dikarya</taxon>
        <taxon>Ascomycota</taxon>
        <taxon>Pezizomycotina</taxon>
        <taxon>Leotiomycetes</taxon>
        <taxon>Helotiales</taxon>
        <taxon>Sclerotiniaceae</taxon>
        <taxon>Sclerotinia</taxon>
    </lineage>
</organism>
<protein>
    <recommendedName>
        <fullName evidence="4">Secreted protein</fullName>
    </recommendedName>
</protein>
<gene>
    <name evidence="2" type="ORF">OCU04_009947</name>
</gene>
<sequence>MMFKETSFLSLLLGASLVSAVPTEIVKRTTPYEEITYSGIPAVVPRAADPELVVRSLGEVLSDYESIPITGLPGLTSNVPLTSYNQLTYAGFRAVRKTGTGTLLQQIDGQQCAVGSNGSTITSVYLASPVASFQANYASFGCYLSTSSGVSPGVACTVQVTAFKTDGSLYTDKAGCAYGGSGMITQCTFPSTWTNVAKLSFKVVASEILETVGPTLGSLLGGIIGTIGSIGFIIDDFDAVFHCVDGKSNSVVAPGLCG</sequence>
<proteinExistence type="predicted"/>
<feature type="signal peptide" evidence="1">
    <location>
        <begin position="1"/>
        <end position="20"/>
    </location>
</feature>
<accession>A0A9X0ADP8</accession>
<evidence type="ECO:0000313" key="3">
    <source>
        <dbReference type="Proteomes" id="UP001152300"/>
    </source>
</evidence>
<evidence type="ECO:0008006" key="4">
    <source>
        <dbReference type="Google" id="ProtNLM"/>
    </source>
</evidence>
<dbReference type="EMBL" id="JAPEIS010000012">
    <property type="protein sequence ID" value="KAJ8060865.1"/>
    <property type="molecule type" value="Genomic_DNA"/>
</dbReference>
<keyword evidence="3" id="KW-1185">Reference proteome</keyword>